<dbReference type="InterPro" id="IPR004360">
    <property type="entry name" value="Glyas_Fos-R_dOase_dom"/>
</dbReference>
<dbReference type="InterPro" id="IPR029068">
    <property type="entry name" value="Glyas_Bleomycin-R_OHBP_Dase"/>
</dbReference>
<evidence type="ECO:0000259" key="1">
    <source>
        <dbReference type="PROSITE" id="PS51819"/>
    </source>
</evidence>
<dbReference type="Proteomes" id="UP001165074">
    <property type="component" value="Unassembled WGS sequence"/>
</dbReference>
<comment type="caution">
    <text evidence="2">The sequence shown here is derived from an EMBL/GenBank/DDBJ whole genome shotgun (WGS) entry which is preliminary data.</text>
</comment>
<gene>
    <name evidence="2" type="ORF">Airi02_088310</name>
</gene>
<evidence type="ECO:0000313" key="3">
    <source>
        <dbReference type="Proteomes" id="UP001165074"/>
    </source>
</evidence>
<protein>
    <submittedName>
        <fullName evidence="2">Glyoxalase</fullName>
    </submittedName>
</protein>
<dbReference type="RefSeq" id="WP_285582137.1">
    <property type="nucleotide sequence ID" value="NZ_BSTK01000018.1"/>
</dbReference>
<dbReference type="EMBL" id="BSTK01000018">
    <property type="protein sequence ID" value="GLY90902.1"/>
    <property type="molecule type" value="Genomic_DNA"/>
</dbReference>
<dbReference type="PANTHER" id="PTHR36437:SF2">
    <property type="entry name" value="GLYOXALASE_BLEOMYCIN RESISTANCE PROTEIN_DIOXYGENASE"/>
    <property type="match status" value="1"/>
</dbReference>
<evidence type="ECO:0000313" key="2">
    <source>
        <dbReference type="EMBL" id="GLY90902.1"/>
    </source>
</evidence>
<dbReference type="SUPFAM" id="SSF54593">
    <property type="entry name" value="Glyoxalase/Bleomycin resistance protein/Dihydroxybiphenyl dioxygenase"/>
    <property type="match status" value="1"/>
</dbReference>
<dbReference type="AlphaFoldDB" id="A0A9W6SDV4"/>
<dbReference type="PROSITE" id="PS51819">
    <property type="entry name" value="VOC"/>
    <property type="match status" value="1"/>
</dbReference>
<dbReference type="Pfam" id="PF00903">
    <property type="entry name" value="Glyoxalase"/>
    <property type="match status" value="1"/>
</dbReference>
<reference evidence="2" key="1">
    <citation type="submission" date="2023-03" db="EMBL/GenBank/DDBJ databases">
        <title>Actinoallomurus iriomotensis NBRC 103684.</title>
        <authorList>
            <person name="Ichikawa N."/>
            <person name="Sato H."/>
            <person name="Tonouchi N."/>
        </authorList>
    </citation>
    <scope>NUCLEOTIDE SEQUENCE</scope>
    <source>
        <strain evidence="2">NBRC 103684</strain>
    </source>
</reference>
<sequence length="137" mass="15093">MMKISTVQLWVHDQDAALEFYTRKLGMEVRADVTMAEMGGFRWLAVGPVGQPDVAITLVAIPGAPVMDSETADQVRGLMAKGFAGTIFLTTDDVHTTYKELLDRGVEFVEEPTKQPYGTETSFRDPSGNHFRLAQLG</sequence>
<dbReference type="Gene3D" id="3.10.180.10">
    <property type="entry name" value="2,3-Dihydroxybiphenyl 1,2-Dioxygenase, domain 1"/>
    <property type="match status" value="1"/>
</dbReference>
<keyword evidence="3" id="KW-1185">Reference proteome</keyword>
<dbReference type="InterPro" id="IPR037523">
    <property type="entry name" value="VOC_core"/>
</dbReference>
<dbReference type="PANTHER" id="PTHR36437">
    <property type="entry name" value="GLYOXALASE/BLEOMYCIN RESISTANCE PROTEIN/DIOXYGENASE"/>
    <property type="match status" value="1"/>
</dbReference>
<proteinExistence type="predicted"/>
<feature type="domain" description="VOC" evidence="1">
    <location>
        <begin position="3"/>
        <end position="136"/>
    </location>
</feature>
<accession>A0A9W6SDV4</accession>
<name>A0A9W6SDV4_9ACTN</name>
<organism evidence="2 3">
    <name type="scientific">Actinoallomurus iriomotensis</name>
    <dbReference type="NCBI Taxonomy" id="478107"/>
    <lineage>
        <taxon>Bacteria</taxon>
        <taxon>Bacillati</taxon>
        <taxon>Actinomycetota</taxon>
        <taxon>Actinomycetes</taxon>
        <taxon>Streptosporangiales</taxon>
        <taxon>Thermomonosporaceae</taxon>
        <taxon>Actinoallomurus</taxon>
    </lineage>
</organism>